<dbReference type="Proteomes" id="UP000221168">
    <property type="component" value="Unassembled WGS sequence"/>
</dbReference>
<proteinExistence type="predicted"/>
<evidence type="ECO:0000313" key="3">
    <source>
        <dbReference type="Proteomes" id="UP000221168"/>
    </source>
</evidence>
<dbReference type="InterPro" id="IPR011008">
    <property type="entry name" value="Dimeric_a/b-barrel"/>
</dbReference>
<reference evidence="2 3" key="1">
    <citation type="submission" date="2017-10" db="EMBL/GenBank/DDBJ databases">
        <title>Sedimentibacterium mangrovi gen. nov., sp. nov., a novel member of family Phyllobacteriacea isolated from mangrove sediment.</title>
        <authorList>
            <person name="Liao H."/>
            <person name="Tian Y."/>
        </authorList>
    </citation>
    <scope>NUCLEOTIDE SEQUENCE [LARGE SCALE GENOMIC DNA]</scope>
    <source>
        <strain evidence="2 3">X9-2-2</strain>
    </source>
</reference>
<feature type="domain" description="EthD" evidence="1">
    <location>
        <begin position="11"/>
        <end position="93"/>
    </location>
</feature>
<dbReference type="GO" id="GO:0016491">
    <property type="term" value="F:oxidoreductase activity"/>
    <property type="evidence" value="ECO:0007669"/>
    <property type="project" value="InterPro"/>
</dbReference>
<name>A0A2G1QMU3_9HYPH</name>
<dbReference type="AlphaFoldDB" id="A0A2G1QMU3"/>
<sequence length="214" mass="23456">MIKRITLLRRKEDISDAAFRKHWAEPHAEIAKGFEGMEGYNQNRVDAIFWQTGEIPFHVDGIVELWFASQETVDRNAVSETTKALIADEPRFLAGLTGLTVGEAEMNRPMDPTGKLMVLACTRDVEGLRNAIEAALSGADHGLHRHCVIEPLAPGFTRELLWSEPTPPNMAVTVRIAADGANDIAVSRGSGLHDAFASHSDAATAYVIDELRIV</sequence>
<comment type="caution">
    <text evidence="2">The sequence shown here is derived from an EMBL/GenBank/DDBJ whole genome shotgun (WGS) entry which is preliminary data.</text>
</comment>
<keyword evidence="3" id="KW-1185">Reference proteome</keyword>
<dbReference type="OrthoDB" id="6369070at2"/>
<dbReference type="NCBIfam" id="TIGR02118">
    <property type="entry name" value="EthD family reductase"/>
    <property type="match status" value="1"/>
</dbReference>
<dbReference type="EMBL" id="PDVP01000006">
    <property type="protein sequence ID" value="PHP66781.1"/>
    <property type="molecule type" value="Genomic_DNA"/>
</dbReference>
<protein>
    <recommendedName>
        <fullName evidence="1">EthD domain-containing protein</fullName>
    </recommendedName>
</protein>
<dbReference type="Pfam" id="PF07110">
    <property type="entry name" value="EthD"/>
    <property type="match status" value="1"/>
</dbReference>
<gene>
    <name evidence="2" type="ORF">CSC94_11785</name>
</gene>
<evidence type="ECO:0000259" key="1">
    <source>
        <dbReference type="Pfam" id="PF07110"/>
    </source>
</evidence>
<dbReference type="InterPro" id="IPR009799">
    <property type="entry name" value="EthD_dom"/>
</dbReference>
<evidence type="ECO:0000313" key="2">
    <source>
        <dbReference type="EMBL" id="PHP66781.1"/>
    </source>
</evidence>
<organism evidence="2 3">
    <name type="scientific">Zhengella mangrovi</name>
    <dbReference type="NCBI Taxonomy" id="1982044"/>
    <lineage>
        <taxon>Bacteria</taxon>
        <taxon>Pseudomonadati</taxon>
        <taxon>Pseudomonadota</taxon>
        <taxon>Alphaproteobacteria</taxon>
        <taxon>Hyphomicrobiales</taxon>
        <taxon>Notoacmeibacteraceae</taxon>
        <taxon>Zhengella</taxon>
    </lineage>
</organism>
<accession>A0A2G1QMU3</accession>
<dbReference type="Gene3D" id="3.30.70.100">
    <property type="match status" value="1"/>
</dbReference>
<dbReference type="SUPFAM" id="SSF54909">
    <property type="entry name" value="Dimeric alpha+beta barrel"/>
    <property type="match status" value="1"/>
</dbReference>
<dbReference type="RefSeq" id="WP_099306547.1">
    <property type="nucleotide sequence ID" value="NZ_PDVP01000006.1"/>
</dbReference>